<reference evidence="1 2" key="1">
    <citation type="submission" date="2017-05" db="EMBL/GenBank/DDBJ databases">
        <title>Isolation of Rhodococcus sp. S2-17 biodegrading of BP-3.</title>
        <authorList>
            <person name="Lee Y."/>
            <person name="Kim K.H."/>
            <person name="Chun B.H."/>
            <person name="Jung H.S."/>
            <person name="Jeon C.O."/>
        </authorList>
    </citation>
    <scope>NUCLEOTIDE SEQUENCE [LARGE SCALE GENOMIC DNA]</scope>
    <source>
        <strain evidence="1 2">S2-17</strain>
        <plasmid evidence="2">prb98</plasmid>
    </source>
</reference>
<sequence>MRRQVAGFPTAARDAFRAAEELARNLEEYETRGVCVSRLVRRNLAAAVDLIGRWGAQRRT</sequence>
<dbReference type="KEGG" id="roz:CBI38_34330"/>
<geneLocation type="plasmid" evidence="2">
    <name>prb98</name>
</geneLocation>
<evidence type="ECO:0000313" key="1">
    <source>
        <dbReference type="EMBL" id="AWK76469.1"/>
    </source>
</evidence>
<dbReference type="AlphaFoldDB" id="A0A2S2C6I1"/>
<name>A0A2S2C6I1_9NOCA</name>
<accession>A0A2S2C6I1</accession>
<dbReference type="EMBL" id="CP021355">
    <property type="protein sequence ID" value="AWK76469.1"/>
    <property type="molecule type" value="Genomic_DNA"/>
</dbReference>
<dbReference type="Proteomes" id="UP000245711">
    <property type="component" value="Plasmid pRB98"/>
</dbReference>
<proteinExistence type="predicted"/>
<keyword evidence="2" id="KW-1185">Reference proteome</keyword>
<keyword evidence="1" id="KW-0614">Plasmid</keyword>
<evidence type="ECO:0000313" key="2">
    <source>
        <dbReference type="Proteomes" id="UP000245711"/>
    </source>
</evidence>
<protein>
    <submittedName>
        <fullName evidence="1">Uncharacterized protein</fullName>
    </submittedName>
</protein>
<gene>
    <name evidence="1" type="ORF">CBI38_34330</name>
</gene>
<organism evidence="1 2">
    <name type="scientific">Rhodococcus oxybenzonivorans</name>
    <dbReference type="NCBI Taxonomy" id="1990687"/>
    <lineage>
        <taxon>Bacteria</taxon>
        <taxon>Bacillati</taxon>
        <taxon>Actinomycetota</taxon>
        <taxon>Actinomycetes</taxon>
        <taxon>Mycobacteriales</taxon>
        <taxon>Nocardiaceae</taxon>
        <taxon>Rhodococcus</taxon>
    </lineage>
</organism>